<keyword evidence="3" id="KW-0133">Cell shape</keyword>
<dbReference type="OrthoDB" id="9785911at2"/>
<dbReference type="SUPFAM" id="SSF55729">
    <property type="entry name" value="Acyl-CoA N-acyltransferases (Nat)"/>
    <property type="match status" value="2"/>
</dbReference>
<accession>A0A1T4N8X9</accession>
<name>A0A1T4N8X9_9FIRM</name>
<evidence type="ECO:0000313" key="8">
    <source>
        <dbReference type="Proteomes" id="UP000243297"/>
    </source>
</evidence>
<dbReference type="InterPro" id="IPR050644">
    <property type="entry name" value="PG_Glycine_Bridge_Synth"/>
</dbReference>
<dbReference type="GO" id="GO:0016755">
    <property type="term" value="F:aminoacyltransferase activity"/>
    <property type="evidence" value="ECO:0007669"/>
    <property type="project" value="InterPro"/>
</dbReference>
<keyword evidence="5" id="KW-0012">Acyltransferase</keyword>
<dbReference type="InterPro" id="IPR003447">
    <property type="entry name" value="FEMABX"/>
</dbReference>
<proteinExistence type="inferred from homology"/>
<dbReference type="Gene3D" id="3.40.630.30">
    <property type="match status" value="2"/>
</dbReference>
<gene>
    <name evidence="7" type="ORF">SAMN02745191_1524</name>
</gene>
<evidence type="ECO:0000256" key="5">
    <source>
        <dbReference type="ARBA" id="ARBA00023315"/>
    </source>
</evidence>
<keyword evidence="6" id="KW-0961">Cell wall biogenesis/degradation</keyword>
<dbReference type="GO" id="GO:0009252">
    <property type="term" value="P:peptidoglycan biosynthetic process"/>
    <property type="evidence" value="ECO:0007669"/>
    <property type="project" value="UniProtKB-KW"/>
</dbReference>
<dbReference type="Pfam" id="PF02388">
    <property type="entry name" value="FemAB"/>
    <property type="match status" value="1"/>
</dbReference>
<sequence>MEFLTHIQCDQFDTFVSHHPYSHYMKLSSWAKYKSQTEGAIIHYVGLQEHHTLIATALLLEKQEKDISYFYCPWGLCTDYNSELVTRFFLQKIKEYAHTCEIDFVRIDLNVERKHHDLLGNDLDDGFNNEFVTDYFLEEGFKHKGYGYAYNGSWVNRFTLVIDIDKSLEDIKSSFDKPRKARVNNLSNQGLSTKIGTRSDLIYIALFEKQLSIQKGFKPKPLSHFEELMDNLKDSIVYYVTEFNIKHYIENIDHLLQTKKYKTDLKAAYFKREKQKEARIWLNKFGETVVVAAGMFVRVESKCWNLYTYNNKNFPTIHSSDSLHMFAIEDMKNHGVKAYDMVGFSGCTNKSDPYYGLYEYKSSFGPRFVEYLGEFDYIINEKRFQNYFKKKKLIKRLKNKFYAIKCRIKKTPLQ</sequence>
<dbReference type="STRING" id="118967.SAMN02745191_1524"/>
<dbReference type="InterPro" id="IPR016181">
    <property type="entry name" value="Acyl_CoA_acyltransferase"/>
</dbReference>
<comment type="similarity">
    <text evidence="1">Belongs to the FemABX family.</text>
</comment>
<evidence type="ECO:0000256" key="2">
    <source>
        <dbReference type="ARBA" id="ARBA00022679"/>
    </source>
</evidence>
<dbReference type="PANTHER" id="PTHR36174">
    <property type="entry name" value="LIPID II:GLYCINE GLYCYLTRANSFERASE"/>
    <property type="match status" value="1"/>
</dbReference>
<evidence type="ECO:0000256" key="1">
    <source>
        <dbReference type="ARBA" id="ARBA00009943"/>
    </source>
</evidence>
<keyword evidence="4" id="KW-0573">Peptidoglycan synthesis</keyword>
<evidence type="ECO:0000256" key="3">
    <source>
        <dbReference type="ARBA" id="ARBA00022960"/>
    </source>
</evidence>
<keyword evidence="2 7" id="KW-0808">Transferase</keyword>
<dbReference type="GO" id="GO:0071555">
    <property type="term" value="P:cell wall organization"/>
    <property type="evidence" value="ECO:0007669"/>
    <property type="project" value="UniProtKB-KW"/>
</dbReference>
<evidence type="ECO:0000313" key="7">
    <source>
        <dbReference type="EMBL" id="SJZ75661.1"/>
    </source>
</evidence>
<reference evidence="8" key="1">
    <citation type="submission" date="2017-02" db="EMBL/GenBank/DDBJ databases">
        <authorList>
            <person name="Varghese N."/>
            <person name="Submissions S."/>
        </authorList>
    </citation>
    <scope>NUCLEOTIDE SEQUENCE [LARGE SCALE GENOMIC DNA]</scope>
    <source>
        <strain evidence="8">ATCC 25662</strain>
    </source>
</reference>
<dbReference type="PANTHER" id="PTHR36174:SF1">
    <property type="entry name" value="LIPID II:GLYCINE GLYCYLTRANSFERASE"/>
    <property type="match status" value="1"/>
</dbReference>
<dbReference type="RefSeq" id="WP_078711925.1">
    <property type="nucleotide sequence ID" value="NZ_FUWY01000004.1"/>
</dbReference>
<dbReference type="Gene3D" id="1.20.58.90">
    <property type="match status" value="1"/>
</dbReference>
<dbReference type="GO" id="GO:0008360">
    <property type="term" value="P:regulation of cell shape"/>
    <property type="evidence" value="ECO:0007669"/>
    <property type="project" value="UniProtKB-KW"/>
</dbReference>
<keyword evidence="8" id="KW-1185">Reference proteome</keyword>
<evidence type="ECO:0000256" key="4">
    <source>
        <dbReference type="ARBA" id="ARBA00022984"/>
    </source>
</evidence>
<evidence type="ECO:0000256" key="6">
    <source>
        <dbReference type="ARBA" id="ARBA00023316"/>
    </source>
</evidence>
<dbReference type="EMBL" id="FUWY01000004">
    <property type="protein sequence ID" value="SJZ75661.1"/>
    <property type="molecule type" value="Genomic_DNA"/>
</dbReference>
<dbReference type="AlphaFoldDB" id="A0A1T4N8X9"/>
<dbReference type="PROSITE" id="PS51191">
    <property type="entry name" value="FEMABX"/>
    <property type="match status" value="1"/>
</dbReference>
<dbReference type="Proteomes" id="UP000243297">
    <property type="component" value="Unassembled WGS sequence"/>
</dbReference>
<organism evidence="7 8">
    <name type="scientific">Anaerorhabdus furcosa</name>
    <dbReference type="NCBI Taxonomy" id="118967"/>
    <lineage>
        <taxon>Bacteria</taxon>
        <taxon>Bacillati</taxon>
        <taxon>Bacillota</taxon>
        <taxon>Erysipelotrichia</taxon>
        <taxon>Erysipelotrichales</taxon>
        <taxon>Erysipelotrichaceae</taxon>
        <taxon>Anaerorhabdus</taxon>
    </lineage>
</organism>
<protein>
    <submittedName>
        <fullName evidence="7">Lipid II:glycine glycyltransferase (Peptidoglycan interpeptide bridge formation enzyme)</fullName>
    </submittedName>
</protein>